<dbReference type="EMBL" id="BMAU01021399">
    <property type="protein sequence ID" value="GFY31537.1"/>
    <property type="molecule type" value="Genomic_DNA"/>
</dbReference>
<accession>A0A8X6WAQ9</accession>
<feature type="compositionally biased region" description="Polar residues" evidence="1">
    <location>
        <begin position="30"/>
        <end position="42"/>
    </location>
</feature>
<feature type="compositionally biased region" description="Basic and acidic residues" evidence="1">
    <location>
        <begin position="1"/>
        <end position="20"/>
    </location>
</feature>
<dbReference type="Proteomes" id="UP000887159">
    <property type="component" value="Unassembled WGS sequence"/>
</dbReference>
<evidence type="ECO:0000256" key="1">
    <source>
        <dbReference type="SAM" id="MobiDB-lite"/>
    </source>
</evidence>
<evidence type="ECO:0000313" key="2">
    <source>
        <dbReference type="EMBL" id="GFY31537.1"/>
    </source>
</evidence>
<gene>
    <name evidence="2" type="ORF">TNCV_4693811</name>
</gene>
<comment type="caution">
    <text evidence="2">The sequence shown here is derived from an EMBL/GenBank/DDBJ whole genome shotgun (WGS) entry which is preliminary data.</text>
</comment>
<keyword evidence="3" id="KW-1185">Reference proteome</keyword>
<evidence type="ECO:0000313" key="3">
    <source>
        <dbReference type="Proteomes" id="UP000887159"/>
    </source>
</evidence>
<sequence>MKCMHLGEKTRDKPTQRDKPSNLGVKSREQANSSRQDLQSRCVKTTTIDRKSNKQMFLNMVYALPSLQWLLRTVSAYSETAGATFLAVGVPILQ</sequence>
<protein>
    <submittedName>
        <fullName evidence="2">Uncharacterized protein</fullName>
    </submittedName>
</protein>
<name>A0A8X6WAQ9_TRICX</name>
<reference evidence="2" key="1">
    <citation type="submission" date="2020-08" db="EMBL/GenBank/DDBJ databases">
        <title>Multicomponent nature underlies the extraordinary mechanical properties of spider dragline silk.</title>
        <authorList>
            <person name="Kono N."/>
            <person name="Nakamura H."/>
            <person name="Mori M."/>
            <person name="Yoshida Y."/>
            <person name="Ohtoshi R."/>
            <person name="Malay A.D."/>
            <person name="Moran D.A.P."/>
            <person name="Tomita M."/>
            <person name="Numata K."/>
            <person name="Arakawa K."/>
        </authorList>
    </citation>
    <scope>NUCLEOTIDE SEQUENCE</scope>
</reference>
<feature type="region of interest" description="Disordered" evidence="1">
    <location>
        <begin position="1"/>
        <end position="42"/>
    </location>
</feature>
<organism evidence="2 3">
    <name type="scientific">Trichonephila clavipes</name>
    <name type="common">Golden silk orbweaver</name>
    <name type="synonym">Nephila clavipes</name>
    <dbReference type="NCBI Taxonomy" id="2585209"/>
    <lineage>
        <taxon>Eukaryota</taxon>
        <taxon>Metazoa</taxon>
        <taxon>Ecdysozoa</taxon>
        <taxon>Arthropoda</taxon>
        <taxon>Chelicerata</taxon>
        <taxon>Arachnida</taxon>
        <taxon>Araneae</taxon>
        <taxon>Araneomorphae</taxon>
        <taxon>Entelegynae</taxon>
        <taxon>Araneoidea</taxon>
        <taxon>Nephilidae</taxon>
        <taxon>Trichonephila</taxon>
    </lineage>
</organism>
<dbReference type="AlphaFoldDB" id="A0A8X6WAQ9"/>
<proteinExistence type="predicted"/>